<evidence type="ECO:0000259" key="5">
    <source>
        <dbReference type="Pfam" id="PF03931"/>
    </source>
</evidence>
<dbReference type="GO" id="GO:0016567">
    <property type="term" value="P:protein ubiquitination"/>
    <property type="evidence" value="ECO:0007669"/>
    <property type="project" value="UniProtKB-UniRule"/>
</dbReference>
<dbReference type="InterPro" id="IPR036296">
    <property type="entry name" value="SKP1-like_dim_sf"/>
</dbReference>
<gene>
    <name evidence="7" type="primary">LOC108833643</name>
</gene>
<reference evidence="7" key="2">
    <citation type="submission" date="2025-08" db="UniProtKB">
        <authorList>
            <consortium name="RefSeq"/>
        </authorList>
    </citation>
    <scope>IDENTIFICATION</scope>
    <source>
        <tissue evidence="7">Leaf</tissue>
    </source>
</reference>
<comment type="similarity">
    <text evidence="2 4">Belongs to the SKP1 family.</text>
</comment>
<feature type="domain" description="SKP1 component POZ" evidence="5">
    <location>
        <begin position="4"/>
        <end position="62"/>
    </location>
</feature>
<dbReference type="RefSeq" id="XP_018462558.1">
    <property type="nucleotide sequence ID" value="XM_018607056.2"/>
</dbReference>
<dbReference type="InterPro" id="IPR011333">
    <property type="entry name" value="SKP1/BTB/POZ_sf"/>
</dbReference>
<name>A0A6J0LRU1_RAPSA</name>
<dbReference type="PIRSF" id="PIRSF028729">
    <property type="entry name" value="E3_ubiquit_lig_SCF_Skp"/>
    <property type="match status" value="1"/>
</dbReference>
<accession>A0A6J0LRU1</accession>
<dbReference type="InterPro" id="IPR001232">
    <property type="entry name" value="SKP1-like"/>
</dbReference>
<dbReference type="InterPro" id="IPR016897">
    <property type="entry name" value="SKP1"/>
</dbReference>
<comment type="function">
    <text evidence="4">Involved in ubiquitination and subsequent proteasomal degradation of target proteins. Together with CUL1, RBX1 and a F-box protein, it forms a SCF E3 ubiquitin ligase complex. The functional specificity of this complex depends on the type of F-box protein. In the SCF complex, it serves as an adapter that links the F-box protein to CUL1.</text>
</comment>
<dbReference type="GO" id="GO:0009867">
    <property type="term" value="P:jasmonic acid mediated signaling pathway"/>
    <property type="evidence" value="ECO:0007669"/>
    <property type="project" value="UniProtKB-ARBA"/>
</dbReference>
<evidence type="ECO:0000313" key="6">
    <source>
        <dbReference type="Proteomes" id="UP000504610"/>
    </source>
</evidence>
<evidence type="ECO:0000256" key="3">
    <source>
        <dbReference type="ARBA" id="ARBA00022786"/>
    </source>
</evidence>
<dbReference type="KEGG" id="rsz:108833643"/>
<dbReference type="OrthoDB" id="1033498at2759"/>
<dbReference type="SUPFAM" id="SSF54695">
    <property type="entry name" value="POZ domain"/>
    <property type="match status" value="1"/>
</dbReference>
<evidence type="ECO:0000256" key="2">
    <source>
        <dbReference type="ARBA" id="ARBA00009993"/>
    </source>
</evidence>
<dbReference type="Pfam" id="PF03931">
    <property type="entry name" value="Skp1_POZ"/>
    <property type="match status" value="1"/>
</dbReference>
<organism evidence="6 7">
    <name type="scientific">Raphanus sativus</name>
    <name type="common">Radish</name>
    <name type="synonym">Raphanus raphanistrum var. sativus</name>
    <dbReference type="NCBI Taxonomy" id="3726"/>
    <lineage>
        <taxon>Eukaryota</taxon>
        <taxon>Viridiplantae</taxon>
        <taxon>Streptophyta</taxon>
        <taxon>Embryophyta</taxon>
        <taxon>Tracheophyta</taxon>
        <taxon>Spermatophyta</taxon>
        <taxon>Magnoliopsida</taxon>
        <taxon>eudicotyledons</taxon>
        <taxon>Gunneridae</taxon>
        <taxon>Pentapetalae</taxon>
        <taxon>rosids</taxon>
        <taxon>malvids</taxon>
        <taxon>Brassicales</taxon>
        <taxon>Brassicaceae</taxon>
        <taxon>Brassiceae</taxon>
        <taxon>Raphanus</taxon>
    </lineage>
</organism>
<dbReference type="Gene3D" id="3.30.710.10">
    <property type="entry name" value="Potassium Channel Kv1.1, Chain A"/>
    <property type="match status" value="1"/>
</dbReference>
<proteinExistence type="inferred from homology"/>
<dbReference type="SMART" id="SM00512">
    <property type="entry name" value="Skp1"/>
    <property type="match status" value="1"/>
</dbReference>
<protein>
    <recommendedName>
        <fullName evidence="4">SKP1-like protein</fullName>
    </recommendedName>
</protein>
<comment type="subunit">
    <text evidence="4">Part of a SCF (SKP1-cullin-F-box) protein ligase complex.</text>
</comment>
<dbReference type="UniPathway" id="UPA00143"/>
<evidence type="ECO:0000313" key="7">
    <source>
        <dbReference type="RefSeq" id="XP_018462558.1"/>
    </source>
</evidence>
<dbReference type="Proteomes" id="UP000504610">
    <property type="component" value="Chromosome 6"/>
</dbReference>
<dbReference type="SUPFAM" id="SSF81382">
    <property type="entry name" value="Skp1 dimerisation domain-like"/>
    <property type="match status" value="1"/>
</dbReference>
<evidence type="ECO:0000256" key="1">
    <source>
        <dbReference type="ARBA" id="ARBA00004906"/>
    </source>
</evidence>
<reference evidence="6" key="1">
    <citation type="journal article" date="2019" name="Database">
        <title>The radish genome database (RadishGD): an integrated information resource for radish genomics.</title>
        <authorList>
            <person name="Yu H.J."/>
            <person name="Baek S."/>
            <person name="Lee Y.J."/>
            <person name="Cho A."/>
            <person name="Mun J.H."/>
        </authorList>
    </citation>
    <scope>NUCLEOTIDE SEQUENCE [LARGE SCALE GENOMIC DNA]</scope>
    <source>
        <strain evidence="6">cv. WK10039</strain>
    </source>
</reference>
<dbReference type="InterPro" id="IPR016073">
    <property type="entry name" value="Skp1_comp_POZ"/>
</dbReference>
<dbReference type="PANTHER" id="PTHR11165">
    <property type="entry name" value="SKP1"/>
    <property type="match status" value="1"/>
</dbReference>
<dbReference type="GO" id="GO:0006511">
    <property type="term" value="P:ubiquitin-dependent protein catabolic process"/>
    <property type="evidence" value="ECO:0007669"/>
    <property type="project" value="InterPro"/>
</dbReference>
<comment type="pathway">
    <text evidence="1 4">Protein modification; protein ubiquitination.</text>
</comment>
<dbReference type="AlphaFoldDB" id="A0A6J0LRU1"/>
<dbReference type="GeneID" id="108833643"/>
<evidence type="ECO:0000256" key="4">
    <source>
        <dbReference type="PIRNR" id="PIRNR028729"/>
    </source>
</evidence>
<sequence>MSKNITLKSSYGVSFEVDEAIVLMSQRIKCMIEDDRTNNGITLSKVNSAALVNVIKYYKKHSKANADDTELKAWDINFVRNLNKDTFFALDSAAKYLNIYELIDVMANLFAVIIKGLTFKEETETSSTSQNFYKTTS</sequence>
<keyword evidence="6" id="KW-1185">Reference proteome</keyword>
<keyword evidence="3 4" id="KW-0833">Ubl conjugation pathway</keyword>